<evidence type="ECO:0000313" key="2">
    <source>
        <dbReference type="EMBL" id="RLP81507.1"/>
    </source>
</evidence>
<reference evidence="2 3" key="1">
    <citation type="submission" date="2018-10" db="EMBL/GenBank/DDBJ databases">
        <title>Xanthobacter tagetidis genome sequencing and assembly.</title>
        <authorList>
            <person name="Maclea K.S."/>
            <person name="Goen A.E."/>
            <person name="Fatima S.A."/>
        </authorList>
    </citation>
    <scope>NUCLEOTIDE SEQUENCE [LARGE SCALE GENOMIC DNA]</scope>
    <source>
        <strain evidence="2 3">ATCC 700314</strain>
    </source>
</reference>
<dbReference type="PANTHER" id="PTHR44119:SF4">
    <property type="entry name" value="AEROBIC COBALTOCHELATASE SUBUNIT COBN"/>
    <property type="match status" value="1"/>
</dbReference>
<dbReference type="RefSeq" id="WP_121621322.1">
    <property type="nucleotide sequence ID" value="NZ_JACIIW010000004.1"/>
</dbReference>
<comment type="caution">
    <text evidence="2">The sequence shown here is derived from an EMBL/GenBank/DDBJ whole genome shotgun (WGS) entry which is preliminary data.</text>
</comment>
<feature type="domain" description="CobN/magnesium chelatase" evidence="1">
    <location>
        <begin position="693"/>
        <end position="1093"/>
    </location>
</feature>
<feature type="domain" description="CobN/magnesium chelatase" evidence="1">
    <location>
        <begin position="140"/>
        <end position="685"/>
    </location>
</feature>
<keyword evidence="3" id="KW-1185">Reference proteome</keyword>
<organism evidence="2 3">
    <name type="scientific">Xanthobacter tagetidis</name>
    <dbReference type="NCBI Taxonomy" id="60216"/>
    <lineage>
        <taxon>Bacteria</taxon>
        <taxon>Pseudomonadati</taxon>
        <taxon>Pseudomonadota</taxon>
        <taxon>Alphaproteobacteria</taxon>
        <taxon>Hyphomicrobiales</taxon>
        <taxon>Xanthobacteraceae</taxon>
        <taxon>Xanthobacter</taxon>
    </lineage>
</organism>
<dbReference type="InterPro" id="IPR003672">
    <property type="entry name" value="CobN/Mg_chltase"/>
</dbReference>
<accession>A0A3L7AMG6</accession>
<dbReference type="AlphaFoldDB" id="A0A3L7AMG6"/>
<dbReference type="Proteomes" id="UP000269692">
    <property type="component" value="Unassembled WGS sequence"/>
</dbReference>
<dbReference type="NCBIfam" id="NF008973">
    <property type="entry name" value="PRK12321.1"/>
    <property type="match status" value="1"/>
</dbReference>
<protein>
    <submittedName>
        <fullName evidence="2">Cobaltochelatase subunit CobN</fullName>
    </submittedName>
</protein>
<name>A0A3L7AMG6_9HYPH</name>
<dbReference type="OrthoDB" id="9757976at2"/>
<dbReference type="Pfam" id="PF02514">
    <property type="entry name" value="CobN-Mg_chel"/>
    <property type="match status" value="2"/>
</dbReference>
<evidence type="ECO:0000313" key="3">
    <source>
        <dbReference type="Proteomes" id="UP000269692"/>
    </source>
</evidence>
<proteinExistence type="predicted"/>
<gene>
    <name evidence="2" type="primary">cobN</name>
    <name evidence="2" type="ORF">D9R14_00395</name>
</gene>
<dbReference type="CDD" id="cd10150">
    <property type="entry name" value="CobN_like"/>
    <property type="match status" value="1"/>
</dbReference>
<evidence type="ECO:0000259" key="1">
    <source>
        <dbReference type="Pfam" id="PF02514"/>
    </source>
</evidence>
<sequence>MHLLSTTSATLEDLAEPVDLAQAPADMVALSFADSDLLALAAAWRAGRGRLPSLRLVRLKDLRHPMSVDLWLEKVAAHAKVIVVRQLGGLDWWRYGAERLATLAREKGIALALLPGEDQDDARLAALSTLPPIELARWLAYFRAGGPDNLSGLLDCMAFAAGAQGETPPAPRPVPPSGLLTRAPDGAFSLAGAALAPEGPAALLILYRSMWLAGDAAPLERLADALAARGLAPVPLFVSSLKAAGCRAAVRDAVARFDPALVITATAFAAGEAEGLFAPGGPPVLQAVPATTARAAWDASPRGLCAADLAMHVVLPELDGRVLAGALSFKDLAAEDADLGFSAAVNRPEDALIAQVADRASAFARLAATPRAERRLCVILPDYPGAPGRTGYAVGLDVPESARRLLHLLQDAGYGVGPVPDDARALLEALKPAPALAHAAYAAHFARLPETARDAVTAAWSAPEADRDLEAGAFQVRHATFGNVTIALAPDRGTSLDRRADYHDPALPPRHALLAFGAWLQQGLDAHAVVHLGAHGTLEWLPGKAVALTPACFPQIATAALPVVYPFIVSNPGEAAQAKRRLAALTIGHLPPPLAGAGLTEAEARLERLVDEYAQADGLDRRRRERLASLIVATARESGLAATAGIAGESDPDEALRRIDAWLCDLKDLAVKDGLHVFGAVPDDEPDPLRHASAAAERAALIAALDGRFVAAGPAGTPGRGRADVLPTGRNLFTADPRAVPTPTACDLARLQADEIVRAFLQEQGDFPRTLVLDLWGSAALRTGGEEMAQGLWLMGCRPLWDAATGRVTGIEVLPPAALGRPRIDVTFRISGLFRDVFPAQLALLDAAARAVAARTEEEAADNPLAAAVAAGGDAARIFGSAPGAYGSGIEARLARGAFEDRADLGRDYLAAASHAFGGAEGTARPAPGAFADRMAEADGLVHGWDDAARDLLDGGADAAFVGGFAAAAHALGRKAHLVMLDTRDPARPRGRSLGEALALLVHGRVSPVFIAGQMRHGPRGAAELVETVDRLVAFAETTEAVPSALLDRLHAAYLGDGNVRAFLLDQNPEAAQAMAARFADARRRGLWHPRRNDLDADLAALRAEAAQ</sequence>
<dbReference type="EMBL" id="RCTF01000001">
    <property type="protein sequence ID" value="RLP81507.1"/>
    <property type="molecule type" value="Genomic_DNA"/>
</dbReference>
<dbReference type="PANTHER" id="PTHR44119">
    <property type="entry name" value="MAGNESIUM-CHELATASE SUBUNIT CHLH, CHLOROPLASTIC"/>
    <property type="match status" value="1"/>
</dbReference>